<feature type="transmembrane region" description="Helical" evidence="1">
    <location>
        <begin position="70"/>
        <end position="92"/>
    </location>
</feature>
<evidence type="ECO:0000313" key="3">
    <source>
        <dbReference type="Proteomes" id="UP000294599"/>
    </source>
</evidence>
<keyword evidence="1" id="KW-0812">Transmembrane</keyword>
<feature type="transmembrane region" description="Helical" evidence="1">
    <location>
        <begin position="28"/>
        <end position="43"/>
    </location>
</feature>
<name>A0A4V2UWQ3_9GAMM</name>
<proteinExistence type="predicted"/>
<dbReference type="EMBL" id="SMAF01000003">
    <property type="protein sequence ID" value="TCT00268.1"/>
    <property type="molecule type" value="Genomic_DNA"/>
</dbReference>
<protein>
    <submittedName>
        <fullName evidence="2">Putative membrane protein</fullName>
    </submittedName>
</protein>
<feature type="transmembrane region" description="Helical" evidence="1">
    <location>
        <begin position="151"/>
        <end position="173"/>
    </location>
</feature>
<evidence type="ECO:0000313" key="2">
    <source>
        <dbReference type="EMBL" id="TCT00268.1"/>
    </source>
</evidence>
<keyword evidence="1" id="KW-0472">Membrane</keyword>
<evidence type="ECO:0000256" key="1">
    <source>
        <dbReference type="SAM" id="Phobius"/>
    </source>
</evidence>
<dbReference type="AlphaFoldDB" id="A0A4V2UWQ3"/>
<accession>A0A4V2UWQ3</accession>
<keyword evidence="3" id="KW-1185">Reference proteome</keyword>
<keyword evidence="1" id="KW-1133">Transmembrane helix</keyword>
<reference evidence="2 3" key="1">
    <citation type="submission" date="2019-03" db="EMBL/GenBank/DDBJ databases">
        <title>Genomic Encyclopedia of Type Strains, Phase IV (KMG-IV): sequencing the most valuable type-strain genomes for metagenomic binning, comparative biology and taxonomic classification.</title>
        <authorList>
            <person name="Goeker M."/>
        </authorList>
    </citation>
    <scope>NUCLEOTIDE SEQUENCE [LARGE SCALE GENOMIC DNA]</scope>
    <source>
        <strain evidence="2 3">DSM 21944</strain>
    </source>
</reference>
<gene>
    <name evidence="2" type="ORF">EDC25_10336</name>
</gene>
<dbReference type="Proteomes" id="UP000294599">
    <property type="component" value="Unassembled WGS sequence"/>
</dbReference>
<organism evidence="2 3">
    <name type="scientific">Pseudofulvimonas gallinarii</name>
    <dbReference type="NCBI Taxonomy" id="634155"/>
    <lineage>
        <taxon>Bacteria</taxon>
        <taxon>Pseudomonadati</taxon>
        <taxon>Pseudomonadota</taxon>
        <taxon>Gammaproteobacteria</taxon>
        <taxon>Lysobacterales</taxon>
        <taxon>Rhodanobacteraceae</taxon>
        <taxon>Pseudofulvimonas</taxon>
    </lineage>
</organism>
<dbReference type="RefSeq" id="WP_123522734.1">
    <property type="nucleotide sequence ID" value="NZ_JBHLWF010000007.1"/>
</dbReference>
<dbReference type="OrthoDB" id="5948436at2"/>
<feature type="transmembrane region" description="Helical" evidence="1">
    <location>
        <begin position="124"/>
        <end position="145"/>
    </location>
</feature>
<comment type="caution">
    <text evidence="2">The sequence shown here is derived from an EMBL/GenBank/DDBJ whole genome shotgun (WGS) entry which is preliminary data.</text>
</comment>
<sequence>MRALAVLAPVLYFLLAHAATLTGLASLRAAAVAVLVVLLLAMLRGRWPLQIALLAALAGCLWLAPQPMQLLMYAPPVLVPLVMSALVARSLLPGRQPLIERFVWHMHGRPDRLSNEHIRYTRAVTVYWCGVFIAMATVNLALALFAPPALWSWIANIATYAMPLLAMLAEYAWRKRVFPVQQYRDVFDYLGRIIRLGPTFAGEFVRDARREDAHAPPSLHP</sequence>
<feature type="transmembrane region" description="Helical" evidence="1">
    <location>
        <begin position="48"/>
        <end position="64"/>
    </location>
</feature>